<evidence type="ECO:0000256" key="1">
    <source>
        <dbReference type="ARBA" id="ARBA00004123"/>
    </source>
</evidence>
<reference evidence="7" key="1">
    <citation type="submission" date="2021-12" db="EMBL/GenBank/DDBJ databases">
        <authorList>
            <person name="Martin H S."/>
        </authorList>
    </citation>
    <scope>NUCLEOTIDE SEQUENCE</scope>
</reference>
<feature type="non-terminal residue" evidence="7">
    <location>
        <position position="1505"/>
    </location>
</feature>
<evidence type="ECO:0000256" key="4">
    <source>
        <dbReference type="ARBA" id="ARBA00023163"/>
    </source>
</evidence>
<dbReference type="GO" id="GO:0000127">
    <property type="term" value="C:transcription factor TFIIIC complex"/>
    <property type="evidence" value="ECO:0007669"/>
    <property type="project" value="InterPro"/>
</dbReference>
<dbReference type="Proteomes" id="UP000838878">
    <property type="component" value="Chromosome 1"/>
</dbReference>
<accession>A0A8J9U3L7</accession>
<evidence type="ECO:0000259" key="6">
    <source>
        <dbReference type="Pfam" id="PF04182"/>
    </source>
</evidence>
<feature type="domain" description="B-block binding subunit of TFIIIC" evidence="6">
    <location>
        <begin position="172"/>
        <end position="246"/>
    </location>
</feature>
<protein>
    <recommendedName>
        <fullName evidence="6">B-block binding subunit of TFIIIC domain-containing protein</fullName>
    </recommendedName>
</protein>
<keyword evidence="2" id="KW-0597">Phosphoprotein</keyword>
<organism evidence="7 8">
    <name type="scientific">Brenthis ino</name>
    <name type="common">lesser marbled fritillary</name>
    <dbReference type="NCBI Taxonomy" id="405034"/>
    <lineage>
        <taxon>Eukaryota</taxon>
        <taxon>Metazoa</taxon>
        <taxon>Ecdysozoa</taxon>
        <taxon>Arthropoda</taxon>
        <taxon>Hexapoda</taxon>
        <taxon>Insecta</taxon>
        <taxon>Pterygota</taxon>
        <taxon>Neoptera</taxon>
        <taxon>Endopterygota</taxon>
        <taxon>Lepidoptera</taxon>
        <taxon>Glossata</taxon>
        <taxon>Ditrysia</taxon>
        <taxon>Papilionoidea</taxon>
        <taxon>Nymphalidae</taxon>
        <taxon>Heliconiinae</taxon>
        <taxon>Argynnini</taxon>
        <taxon>Brenthis</taxon>
    </lineage>
</organism>
<evidence type="ECO:0000256" key="2">
    <source>
        <dbReference type="ARBA" id="ARBA00022553"/>
    </source>
</evidence>
<evidence type="ECO:0000256" key="5">
    <source>
        <dbReference type="ARBA" id="ARBA00023242"/>
    </source>
</evidence>
<dbReference type="GO" id="GO:0006384">
    <property type="term" value="P:transcription initiation at RNA polymerase III promoter"/>
    <property type="evidence" value="ECO:0007669"/>
    <property type="project" value="InterPro"/>
</dbReference>
<sequence>MIGASHKPFTFNYKHFLVDEIALDGLSGIGIELLWRRMEKRIGSTITEKMKIKYFKFIAESESILFYQVSEPPPVIDIVDRFTIIDESTGHLLDPPDYLDGPYEYNPVENEYGSCPNYDSRLLIPKNAIQLMSYEEVVSYYGDKLVLVASLEERWQALASHLPISYLNQLTPTHYCILELVGKGRENGQMTIGKTNLNDIVKEPKLLFYNRNVLQKLDLLKTQYSTQVTGGRAMKSILLRLKRFHQPILESLPKTGSIHKMVQYLLTQPERSEQNEIMIKKGYMTPLQSKRLQKGINIFRFEDREVKLERTLKNEKQKIIVKKKFISLTSQSDESSQSDEEQIEPLKCQYKVGVNLMRQAYEMFLKAGLKGLTQIQIAQLLGVEFYTSRTICRILKSRKIVREFLEDKGRQRTARYIAIAATKEMDKEYEHEKDKLLEYVNNTNKNTDTTHATENANDTEYETPCKKIKLENEHNEEQKETDNVKDAITEIKVIEGFENVTCSLLNAKKTPTLRQLKFANGILKVIHKLKYVIGFQTLSTLVSKEINEPPMDTKSLKLFVQKLMIDGQLKILKLKRPKNYIKFTFFICAPDVKATDPIIKNKYNEICARSQLYTKSKKKLTSGTMRSCSQFIYPRYMKIQKLHEFIMQLIYFSDYDNDCSYPGFGSLFYIIPEMTIEFALGNISNIEISDLAQLKCNENLFNVKIRDAPDSLGRILLQCKSLHNSIRVGLKVLAVLGLVQLINQPSNIITKDGGLVTYVFYVNRRATIIDTSGKWPRDEADISSLEKSFTFNTMQNVYDYWNEVTTISLNTTIIMGKRERYRLVHPMRTENTVAEFDNGKRYGDGSGPCGFDSSIFMDIARLWRTYIFRNPNVPPKVIAKPKVKLLKKKKPKVSKTTRKRKEKGKIIKTEITRRIRKKPTDPPIRWSEFDDKIIMLCKVAITIMSPVTQPGCLKIRNTVARDLLTLFDPKKTATSCHKRALTLETKSSLVHEKMCILNELRRRRDIIKNYEGLLKVLRLRYQTNITKYMNEARLPMLELIWIISQIEKIKSYTQRTPCIAMNLDEFNAFYAITPSSANRAFNIYQTSSISQPDFATLKEGILLTIMLSLKEHITSDTAKKIHATFKGYPELTLRSAIEHLRKSGAIAARDKVMNNRSNKGNCEDIVHSSYKISATYRRKWVQRLDSEFGENLEEILDTELSRNGLKGSAEINCLLFEMCSSDVLEIFSDTIPHVTGFAGSIVQEEQMNVIDMENKFKLKSGLVGWKSKSNVKTFSKVYENSDYENILQQLTKYSVITAFHNEDIDISDEIVRYLVDKAGEGATFQDLLDCSSLDRKCLYDRLKEMEEKDVIKRVGMFNNKVVLKKFAQSYFLSVKPDLHFIPTPWLNLDAEIQIDLFFKWATVIMNKVFELPGCSITFLSNIFECISTRSVQDVCTFLEKTECVSLRNIQKSEIDLFSDDDDVVEFYDFNPFDSPECILVFPVKNCITKFIYIRKFLTSTFDVTD</sequence>
<dbReference type="PANTHER" id="PTHR15180:SF1">
    <property type="entry name" value="GENERAL TRANSCRIPTION FACTOR 3C POLYPEPTIDE 1"/>
    <property type="match status" value="1"/>
</dbReference>
<proteinExistence type="predicted"/>
<dbReference type="EMBL" id="OV170221">
    <property type="protein sequence ID" value="CAH0713242.1"/>
    <property type="molecule type" value="Genomic_DNA"/>
</dbReference>
<comment type="subcellular location">
    <subcellularLocation>
        <location evidence="1">Nucleus</location>
    </subcellularLocation>
</comment>
<dbReference type="GO" id="GO:0042791">
    <property type="term" value="P:5S class rRNA transcription by RNA polymerase III"/>
    <property type="evidence" value="ECO:0007669"/>
    <property type="project" value="TreeGrafter"/>
</dbReference>
<dbReference type="InterPro" id="IPR007309">
    <property type="entry name" value="TFIIIC_Bblock-bd"/>
</dbReference>
<keyword evidence="3" id="KW-0238">DNA-binding</keyword>
<evidence type="ECO:0000313" key="7">
    <source>
        <dbReference type="EMBL" id="CAH0713242.1"/>
    </source>
</evidence>
<evidence type="ECO:0000313" key="8">
    <source>
        <dbReference type="Proteomes" id="UP000838878"/>
    </source>
</evidence>
<dbReference type="GO" id="GO:0005634">
    <property type="term" value="C:nucleus"/>
    <property type="evidence" value="ECO:0007669"/>
    <property type="project" value="UniProtKB-SubCell"/>
</dbReference>
<gene>
    <name evidence="7" type="ORF">BINO364_LOCUS422</name>
</gene>
<name>A0A8J9U3L7_9NEOP</name>
<keyword evidence="8" id="KW-1185">Reference proteome</keyword>
<keyword evidence="4" id="KW-0804">Transcription</keyword>
<dbReference type="GO" id="GO:0003677">
    <property type="term" value="F:DNA binding"/>
    <property type="evidence" value="ECO:0007669"/>
    <property type="project" value="UniProtKB-KW"/>
</dbReference>
<dbReference type="InterPro" id="IPR044210">
    <property type="entry name" value="Tfc3-like"/>
</dbReference>
<dbReference type="PANTHER" id="PTHR15180">
    <property type="entry name" value="GENERAL TRANSCRIPTION FACTOR 3C POLYPEPTIDE 1"/>
    <property type="match status" value="1"/>
</dbReference>
<dbReference type="Pfam" id="PF04182">
    <property type="entry name" value="B-block_TFIIIC"/>
    <property type="match status" value="1"/>
</dbReference>
<dbReference type="OrthoDB" id="68020at2759"/>
<evidence type="ECO:0000256" key="3">
    <source>
        <dbReference type="ARBA" id="ARBA00023125"/>
    </source>
</evidence>
<keyword evidence="5" id="KW-0539">Nucleus</keyword>